<evidence type="ECO:0000256" key="1">
    <source>
        <dbReference type="SAM" id="MobiDB-lite"/>
    </source>
</evidence>
<dbReference type="Proteomes" id="UP000191897">
    <property type="component" value="Unassembled WGS sequence"/>
</dbReference>
<accession>A0A1S7PA20</accession>
<gene>
    <name evidence="2" type="ORF">AGR4C_Cc160264</name>
</gene>
<proteinExistence type="predicted"/>
<evidence type="ECO:0000313" key="2">
    <source>
        <dbReference type="EMBL" id="CUX18232.1"/>
    </source>
</evidence>
<feature type="region of interest" description="Disordered" evidence="1">
    <location>
        <begin position="38"/>
        <end position="62"/>
    </location>
</feature>
<organism evidence="2 3">
    <name type="scientific">Agrobacterium tumefaciens str. Kerr 14</name>
    <dbReference type="NCBI Taxonomy" id="1183424"/>
    <lineage>
        <taxon>Bacteria</taxon>
        <taxon>Pseudomonadati</taxon>
        <taxon>Pseudomonadota</taxon>
        <taxon>Alphaproteobacteria</taxon>
        <taxon>Hyphomicrobiales</taxon>
        <taxon>Rhizobiaceae</taxon>
        <taxon>Rhizobium/Agrobacterium group</taxon>
        <taxon>Agrobacterium</taxon>
        <taxon>Agrobacterium tumefaciens complex</taxon>
    </lineage>
</organism>
<protein>
    <submittedName>
        <fullName evidence="2">Uncharacterized protein</fullName>
    </submittedName>
</protein>
<dbReference type="AlphaFoldDB" id="A0A1S7PA20"/>
<reference evidence="2 3" key="1">
    <citation type="submission" date="2016-01" db="EMBL/GenBank/DDBJ databases">
        <authorList>
            <person name="Oliw E.H."/>
        </authorList>
    </citation>
    <scope>NUCLEOTIDE SEQUENCE [LARGE SCALE GENOMIC DNA]</scope>
    <source>
        <strain evidence="2 3">Kerr 14</strain>
    </source>
</reference>
<name>A0A1S7PA20_AGRTU</name>
<sequence length="112" mass="12777">MRSYFEQRAMLARMEAARAETERRIAIIERQIAARAERMTTSSRVKARQFGHASTTGTRADERDVQANIAALRFERRGEIEALDRKLARQAGAIAAFRVRYRVSVPEREAAP</sequence>
<dbReference type="RefSeq" id="WP_003523049.1">
    <property type="nucleotide sequence ID" value="NZ_LT009730.1"/>
</dbReference>
<evidence type="ECO:0000313" key="3">
    <source>
        <dbReference type="Proteomes" id="UP000191897"/>
    </source>
</evidence>
<dbReference type="EMBL" id="FBWC01000008">
    <property type="protein sequence ID" value="CUX18232.1"/>
    <property type="molecule type" value="Genomic_DNA"/>
</dbReference>